<dbReference type="SUPFAM" id="SSF64182">
    <property type="entry name" value="DHH phosphoesterases"/>
    <property type="match status" value="1"/>
</dbReference>
<dbReference type="Proteomes" id="UP000004483">
    <property type="component" value="Unassembled WGS sequence"/>
</dbReference>
<dbReference type="AlphaFoldDB" id="C2EUX0"/>
<comment type="caution">
    <text evidence="2">The sequence shown here is derived from an EMBL/GenBank/DDBJ whole genome shotgun (WGS) entry which is preliminary data.</text>
</comment>
<evidence type="ECO:0000313" key="3">
    <source>
        <dbReference type="Proteomes" id="UP000004483"/>
    </source>
</evidence>
<dbReference type="STRING" id="1423814.HMPREF0549_1256"/>
<gene>
    <name evidence="2" type="ORF">HMPREF0549_1256</name>
</gene>
<dbReference type="EMBL" id="ACGV01000139">
    <property type="protein sequence ID" value="EEJ40289.1"/>
    <property type="molecule type" value="Genomic_DNA"/>
</dbReference>
<dbReference type="InterPro" id="IPR052968">
    <property type="entry name" value="Nucleotide_metab_enz"/>
</dbReference>
<dbReference type="eggNOG" id="COG2404">
    <property type="taxonomic scope" value="Bacteria"/>
</dbReference>
<feature type="domain" description="DHHA1" evidence="1">
    <location>
        <begin position="260"/>
        <end position="319"/>
    </location>
</feature>
<dbReference type="Gene3D" id="3.10.310.30">
    <property type="match status" value="1"/>
</dbReference>
<reference evidence="2 3" key="1">
    <citation type="submission" date="2009-01" db="EMBL/GenBank/DDBJ databases">
        <authorList>
            <person name="Qin X."/>
            <person name="Bachman B."/>
            <person name="Battles P."/>
            <person name="Bell A."/>
            <person name="Bess C."/>
            <person name="Bickham C."/>
            <person name="Chaboub L."/>
            <person name="Chen D."/>
            <person name="Coyle M."/>
            <person name="Deiros D.R."/>
            <person name="Dinh H."/>
            <person name="Forbes L."/>
            <person name="Fowler G."/>
            <person name="Francisco L."/>
            <person name="Fu Q."/>
            <person name="Gubbala S."/>
            <person name="Hale W."/>
            <person name="Han Y."/>
            <person name="Hemphill L."/>
            <person name="Highlander S.K."/>
            <person name="Hirani K."/>
            <person name="Hogues M."/>
            <person name="Jackson L."/>
            <person name="Jakkamsetti A."/>
            <person name="Javaid M."/>
            <person name="Jiang H."/>
            <person name="Korchina V."/>
            <person name="Kovar C."/>
            <person name="Lara F."/>
            <person name="Lee S."/>
            <person name="Mata R."/>
            <person name="Mathew T."/>
            <person name="Moen C."/>
            <person name="Morales K."/>
            <person name="Munidasa M."/>
            <person name="Nazareth L."/>
            <person name="Ngo R."/>
            <person name="Nguyen L."/>
            <person name="Okwuonu G."/>
            <person name="Ongeri F."/>
            <person name="Patil S."/>
            <person name="Petrosino J."/>
            <person name="Pham C."/>
            <person name="Pham P."/>
            <person name="Pu L.-L."/>
            <person name="Puazo M."/>
            <person name="Raj R."/>
            <person name="Reid J."/>
            <person name="Rouhana J."/>
            <person name="Saada N."/>
            <person name="Shang Y."/>
            <person name="Simmons D."/>
            <person name="Thornton R."/>
            <person name="Warren J."/>
            <person name="Weissenberger G."/>
            <person name="Zhang J."/>
            <person name="Zhang L."/>
            <person name="Zhou C."/>
            <person name="Zhu D."/>
            <person name="Muzny D."/>
            <person name="Worley K."/>
            <person name="Gibbs R."/>
        </authorList>
    </citation>
    <scope>NUCLEOTIDE SEQUENCE [LARGE SCALE GENOMIC DNA]</scope>
    <source>
        <strain evidence="2 3">ATCC 49540</strain>
    </source>
</reference>
<organism evidence="2 3">
    <name type="scientific">Limosilactobacillus vaginalis DSM 5837 = ATCC 49540</name>
    <dbReference type="NCBI Taxonomy" id="1423814"/>
    <lineage>
        <taxon>Bacteria</taxon>
        <taxon>Bacillati</taxon>
        <taxon>Bacillota</taxon>
        <taxon>Bacilli</taxon>
        <taxon>Lactobacillales</taxon>
        <taxon>Lactobacillaceae</taxon>
        <taxon>Limosilactobacillus</taxon>
    </lineage>
</organism>
<dbReference type="Pfam" id="PF02272">
    <property type="entry name" value="DHHA1"/>
    <property type="match status" value="1"/>
</dbReference>
<evidence type="ECO:0000259" key="1">
    <source>
        <dbReference type="Pfam" id="PF02272"/>
    </source>
</evidence>
<accession>C2EUX0</accession>
<dbReference type="GO" id="GO:0003676">
    <property type="term" value="F:nucleic acid binding"/>
    <property type="evidence" value="ECO:0007669"/>
    <property type="project" value="InterPro"/>
</dbReference>
<name>C2EUX0_9LACO</name>
<sequence>MVLIMANQVIKIFSHNDLDGFGAPLLLETVKETMFPHCEFDLTNCGAGRIDEEFAKWLQTPEASRATDVYIMDMTPDSDYTFKQLNANFANHWLVFDHHETEAELREQYSANSIRPANPKVNPSATSLVWDWVTSQPHFTELSEERRQQLEYLVELIRAYDTWDWQNDPNISEEERVAADNFDQLFWFYPLQDSASFVANVFSVGWEEYSKQNKLLIKTLNERRAKYLKSHLKDTLITKIAGHQLGLVYANDYKSEIAHELLIQHPDVDAALVISPVSVSLRSNGKLDVAKFAEKYFNGGGHADAAGGRLTINPIEIGEQAVADNLAEIIKNSQQTTTTNNTGTLADNLDPEVAAKMAQLFKK</sequence>
<evidence type="ECO:0000313" key="2">
    <source>
        <dbReference type="EMBL" id="EEJ40289.1"/>
    </source>
</evidence>
<dbReference type="InterPro" id="IPR038763">
    <property type="entry name" value="DHH_sf"/>
</dbReference>
<proteinExistence type="predicted"/>
<dbReference type="PANTHER" id="PTHR42146:SF1">
    <property type="entry name" value="OLIGORIBONUCLEASE NRNB"/>
    <property type="match status" value="1"/>
</dbReference>
<dbReference type="InterPro" id="IPR003156">
    <property type="entry name" value="DHHA1_dom"/>
</dbReference>
<dbReference type="PANTHER" id="PTHR42146">
    <property type="entry name" value="3',5'-CYCLIC-NUCLEOTIDE PHOSPHODIESTERASE"/>
    <property type="match status" value="1"/>
</dbReference>
<protein>
    <submittedName>
        <fullName evidence="2">DHHA1 domain protein</fullName>
    </submittedName>
</protein>
<dbReference type="HOGENOM" id="CLU_052014_0_0_9"/>
<dbReference type="PATRIC" id="fig|1423814.6.peg.931"/>